<dbReference type="Pfam" id="PF14905">
    <property type="entry name" value="OMP_b-brl_3"/>
    <property type="match status" value="1"/>
</dbReference>
<protein>
    <submittedName>
        <fullName evidence="8">TonB-dependent receptor domain-containing protein</fullName>
    </submittedName>
</protein>
<feature type="domain" description="TonB-dependent receptor plug" evidence="6">
    <location>
        <begin position="145"/>
        <end position="232"/>
    </location>
</feature>
<dbReference type="InterPro" id="IPR036942">
    <property type="entry name" value="Beta-barrel_TonB_sf"/>
</dbReference>
<evidence type="ECO:0000256" key="2">
    <source>
        <dbReference type="ARBA" id="ARBA00023136"/>
    </source>
</evidence>
<keyword evidence="5" id="KW-0732">Signal</keyword>
<keyword evidence="3" id="KW-0998">Cell outer membrane</keyword>
<comment type="caution">
    <text evidence="8">The sequence shown here is derived from an EMBL/GenBank/DDBJ whole genome shotgun (WGS) entry which is preliminary data.</text>
</comment>
<evidence type="ECO:0000313" key="8">
    <source>
        <dbReference type="EMBL" id="MFD2864253.1"/>
    </source>
</evidence>
<gene>
    <name evidence="8" type="ORF">ACFSYC_06085</name>
</gene>
<evidence type="ECO:0000256" key="1">
    <source>
        <dbReference type="ARBA" id="ARBA00004442"/>
    </source>
</evidence>
<dbReference type="Gene3D" id="2.40.170.20">
    <property type="entry name" value="TonB-dependent receptor, beta-barrel domain"/>
    <property type="match status" value="1"/>
</dbReference>
<evidence type="ECO:0000313" key="9">
    <source>
        <dbReference type="Proteomes" id="UP001597601"/>
    </source>
</evidence>
<dbReference type="Gene3D" id="2.170.130.10">
    <property type="entry name" value="TonB-dependent receptor, plug domain"/>
    <property type="match status" value="1"/>
</dbReference>
<evidence type="ECO:0000256" key="5">
    <source>
        <dbReference type="SAM" id="SignalP"/>
    </source>
</evidence>
<dbReference type="SUPFAM" id="SSF56935">
    <property type="entry name" value="Porins"/>
    <property type="match status" value="1"/>
</dbReference>
<evidence type="ECO:0000259" key="7">
    <source>
        <dbReference type="Pfam" id="PF14905"/>
    </source>
</evidence>
<evidence type="ECO:0000256" key="3">
    <source>
        <dbReference type="ARBA" id="ARBA00023237"/>
    </source>
</evidence>
<feature type="signal peptide" evidence="5">
    <location>
        <begin position="1"/>
        <end position="19"/>
    </location>
</feature>
<dbReference type="InterPro" id="IPR037066">
    <property type="entry name" value="Plug_dom_sf"/>
</dbReference>
<dbReference type="InterPro" id="IPR041700">
    <property type="entry name" value="OMP_b-brl_3"/>
</dbReference>
<dbReference type="Proteomes" id="UP001597601">
    <property type="component" value="Unassembled WGS sequence"/>
</dbReference>
<dbReference type="EMBL" id="JBHUON010000005">
    <property type="protein sequence ID" value="MFD2864253.1"/>
    <property type="molecule type" value="Genomic_DNA"/>
</dbReference>
<evidence type="ECO:0000256" key="4">
    <source>
        <dbReference type="SAM" id="MobiDB-lite"/>
    </source>
</evidence>
<dbReference type="PANTHER" id="PTHR40980:SF3">
    <property type="entry name" value="TONB-DEPENDENT RECEPTOR-LIKE BETA-BARREL DOMAIN-CONTAINING PROTEIN"/>
    <property type="match status" value="1"/>
</dbReference>
<sequence length="849" mass="91701">MKRIILLITIICSVVTAKAQFGIGGGSTIVGKVTGTVVDSITKKPLDYATVAIYRATGSSPINGVVTDEKGNFQINGVKPGEYKLGVSFIGYPLKMVTGVVTTDSKPDKGMGIIILAPSAKVLKEVTVTGVAALVENKIDKLVYNAEKDVTSAGGNATDVLQKVPLVSVDMNGNVALRGDQNVRVLINGKPSGAAAASVSDLLKTIPADQIKSIEVITSPSAKYDAEGSGGILNIITKSKNASGVSGSISGGVGTRQNNGNANFNYNKNRFSLSANVGGNSTWPQTTRTEVEQTLKSTGIDARNFTTNNSEMRRHGLTGSLTAGYEVNAFNSINSTIRVNDGKFDFNGYGTTTRTDNLTPANSSAFTNNSTNKNQFQGFDWNVDYTHKFKKEGHEVIVSGQWSHSTIKADYMNLFSSTNPSQKGNNDGKNDEYTAQIDYVLPVSKLLKLEAGGKTIQRRINSIYNIYNTDSNGGNAIFDVNNSNLYYYNQNVYAGYSVLTFTLPKSYAVLVGGRYENTAITGDPQNPYQTSGSTTFQDLKPFTANYHTYIPSLTVQKVFGTNTVKASYSKRIQRPSLQVLNPFINRSQAQSQSVGNPNLSPETSQTFELNYNAFIKTSVVNFSVYYKKTDNMIEAINATIRETINGKEIQGTRSTTNNVAVNNSVGASFFGSINPIKILTIRGTVNVFTYNPTVYDQYAAFINQDALKTRMVSTAMGSLQLNLPKNLVMEGFGFVNSSRRTIQGASPAFGIYGFGLKKQFADKRASIGFNTVQPFAVNKSFEQDVSSSTFRTKSKTLVPFQSFGLTFSYSFGKMSFGPTNPMQKKKGVNNDDVIQGGDQSGMGGAPARQ</sequence>
<name>A0ABW5XQQ6_9SPHI</name>
<feature type="compositionally biased region" description="Gly residues" evidence="4">
    <location>
        <begin position="838"/>
        <end position="849"/>
    </location>
</feature>
<dbReference type="InterPro" id="IPR008969">
    <property type="entry name" value="CarboxyPept-like_regulatory"/>
</dbReference>
<feature type="region of interest" description="Disordered" evidence="4">
    <location>
        <begin position="820"/>
        <end position="849"/>
    </location>
</feature>
<reference evidence="9" key="1">
    <citation type="journal article" date="2019" name="Int. J. Syst. Evol. Microbiol.">
        <title>The Global Catalogue of Microorganisms (GCM) 10K type strain sequencing project: providing services to taxonomists for standard genome sequencing and annotation.</title>
        <authorList>
            <consortium name="The Broad Institute Genomics Platform"/>
            <consortium name="The Broad Institute Genome Sequencing Center for Infectious Disease"/>
            <person name="Wu L."/>
            <person name="Ma J."/>
        </authorList>
    </citation>
    <scope>NUCLEOTIDE SEQUENCE [LARGE SCALE GENOMIC DNA]</scope>
    <source>
        <strain evidence="9">KCTC 52232</strain>
    </source>
</reference>
<dbReference type="PANTHER" id="PTHR40980">
    <property type="entry name" value="PLUG DOMAIN-CONTAINING PROTEIN"/>
    <property type="match status" value="1"/>
</dbReference>
<keyword evidence="9" id="KW-1185">Reference proteome</keyword>
<feature type="chain" id="PRO_5046283122" evidence="5">
    <location>
        <begin position="20"/>
        <end position="849"/>
    </location>
</feature>
<organism evidence="8 9">
    <name type="scientific">Mucilaginibacter antarcticus</name>
    <dbReference type="NCBI Taxonomy" id="1855725"/>
    <lineage>
        <taxon>Bacteria</taxon>
        <taxon>Pseudomonadati</taxon>
        <taxon>Bacteroidota</taxon>
        <taxon>Sphingobacteriia</taxon>
        <taxon>Sphingobacteriales</taxon>
        <taxon>Sphingobacteriaceae</taxon>
        <taxon>Mucilaginibacter</taxon>
    </lineage>
</organism>
<keyword evidence="8" id="KW-0675">Receptor</keyword>
<dbReference type="RefSeq" id="WP_377124594.1">
    <property type="nucleotide sequence ID" value="NZ_JBHUON010000005.1"/>
</dbReference>
<dbReference type="SUPFAM" id="SSF49464">
    <property type="entry name" value="Carboxypeptidase regulatory domain-like"/>
    <property type="match status" value="1"/>
</dbReference>
<comment type="subcellular location">
    <subcellularLocation>
        <location evidence="1">Cell outer membrane</location>
    </subcellularLocation>
</comment>
<dbReference type="Pfam" id="PF07715">
    <property type="entry name" value="Plug"/>
    <property type="match status" value="1"/>
</dbReference>
<proteinExistence type="predicted"/>
<dbReference type="InterPro" id="IPR012910">
    <property type="entry name" value="Plug_dom"/>
</dbReference>
<accession>A0ABW5XQQ6</accession>
<evidence type="ECO:0000259" key="6">
    <source>
        <dbReference type="Pfam" id="PF07715"/>
    </source>
</evidence>
<dbReference type="Gene3D" id="2.60.40.1120">
    <property type="entry name" value="Carboxypeptidase-like, regulatory domain"/>
    <property type="match status" value="1"/>
</dbReference>
<dbReference type="Pfam" id="PF13620">
    <property type="entry name" value="CarboxypepD_reg"/>
    <property type="match status" value="1"/>
</dbReference>
<keyword evidence="2" id="KW-0472">Membrane</keyword>
<feature type="domain" description="Outer membrane protein beta-barrel" evidence="7">
    <location>
        <begin position="387"/>
        <end position="809"/>
    </location>
</feature>